<keyword evidence="4 10" id="KW-0808">Transferase</keyword>
<dbReference type="Pfam" id="PF02779">
    <property type="entry name" value="Transket_pyr"/>
    <property type="match status" value="1"/>
</dbReference>
<comment type="catalytic activity">
    <reaction evidence="10">
        <text>D-glyceraldehyde 3-phosphate + pyruvate + H(+) = 1-deoxy-D-xylulose 5-phosphate + CO2</text>
        <dbReference type="Rhea" id="RHEA:12605"/>
        <dbReference type="ChEBI" id="CHEBI:15361"/>
        <dbReference type="ChEBI" id="CHEBI:15378"/>
        <dbReference type="ChEBI" id="CHEBI:16526"/>
        <dbReference type="ChEBI" id="CHEBI:57792"/>
        <dbReference type="ChEBI" id="CHEBI:59776"/>
        <dbReference type="EC" id="2.2.1.7"/>
    </reaction>
</comment>
<dbReference type="NCBIfam" id="NF003933">
    <property type="entry name" value="PRK05444.2-2"/>
    <property type="match status" value="1"/>
</dbReference>
<feature type="binding site" evidence="10">
    <location>
        <position position="284"/>
    </location>
    <ligand>
        <name>thiamine diphosphate</name>
        <dbReference type="ChEBI" id="CHEBI:58937"/>
    </ligand>
</feature>
<evidence type="ECO:0000256" key="7">
    <source>
        <dbReference type="ARBA" id="ARBA00022977"/>
    </source>
</evidence>
<dbReference type="HAMAP" id="MF_00315">
    <property type="entry name" value="DXP_synth"/>
    <property type="match status" value="1"/>
</dbReference>
<comment type="cofactor">
    <cofactor evidence="10">
        <name>thiamine diphosphate</name>
        <dbReference type="ChEBI" id="CHEBI:58937"/>
    </cofactor>
    <text evidence="10">Binds 1 thiamine pyrophosphate per subunit.</text>
</comment>
<dbReference type="InterPro" id="IPR029061">
    <property type="entry name" value="THDP-binding"/>
</dbReference>
<dbReference type="UniPathway" id="UPA00064">
    <property type="reaction ID" value="UER00091"/>
</dbReference>
<dbReference type="FunFam" id="3.40.50.970:FF:000005">
    <property type="entry name" value="1-deoxy-D-xylulose-5-phosphate synthase"/>
    <property type="match status" value="1"/>
</dbReference>
<organism evidence="13 14">
    <name type="scientific">[Ruminococcus] torques</name>
    <dbReference type="NCBI Taxonomy" id="33039"/>
    <lineage>
        <taxon>Bacteria</taxon>
        <taxon>Bacillati</taxon>
        <taxon>Bacillota</taxon>
        <taxon>Clostridia</taxon>
        <taxon>Lachnospirales</taxon>
        <taxon>Lachnospiraceae</taxon>
        <taxon>Mediterraneibacter</taxon>
    </lineage>
</organism>
<evidence type="ECO:0000256" key="11">
    <source>
        <dbReference type="SAM" id="Coils"/>
    </source>
</evidence>
<dbReference type="GO" id="GO:0019288">
    <property type="term" value="P:isopentenyl diphosphate biosynthetic process, methylerythritol 4-phosphate pathway"/>
    <property type="evidence" value="ECO:0007669"/>
    <property type="project" value="TreeGrafter"/>
</dbReference>
<dbReference type="Gene3D" id="3.40.50.920">
    <property type="match status" value="1"/>
</dbReference>
<comment type="function">
    <text evidence="10">Catalyzes the acyloin condensation reaction between C atoms 2 and 3 of pyruvate and glyceraldehyde 3-phosphate to yield 1-deoxy-D-xylulose-5-phosphate (DXP).</text>
</comment>
<comment type="similarity">
    <text evidence="2 10">Belongs to the transketolase family. DXPS subfamily.</text>
</comment>
<feature type="binding site" evidence="10">
    <location>
        <begin position="145"/>
        <end position="146"/>
    </location>
    <ligand>
        <name>thiamine diphosphate</name>
        <dbReference type="ChEBI" id="CHEBI:58937"/>
    </ligand>
</feature>
<dbReference type="PROSITE" id="PS00801">
    <property type="entry name" value="TRANSKETOLASE_1"/>
    <property type="match status" value="1"/>
</dbReference>
<dbReference type="InterPro" id="IPR005475">
    <property type="entry name" value="Transketolase-like_Pyr-bd"/>
</dbReference>
<dbReference type="PANTHER" id="PTHR43322">
    <property type="entry name" value="1-D-DEOXYXYLULOSE 5-PHOSPHATE SYNTHASE-RELATED"/>
    <property type="match status" value="1"/>
</dbReference>
<dbReference type="InterPro" id="IPR020826">
    <property type="entry name" value="Transketolase_BS"/>
</dbReference>
<dbReference type="Pfam" id="PF02780">
    <property type="entry name" value="Transketolase_C"/>
    <property type="match status" value="1"/>
</dbReference>
<evidence type="ECO:0000256" key="9">
    <source>
        <dbReference type="ARBA" id="ARBA00023229"/>
    </source>
</evidence>
<dbReference type="Proteomes" id="UP000078383">
    <property type="component" value="Unassembled WGS sequence"/>
</dbReference>
<dbReference type="CDD" id="cd02007">
    <property type="entry name" value="TPP_DXS"/>
    <property type="match status" value="1"/>
</dbReference>
<comment type="subunit">
    <text evidence="3 10">Homodimer.</text>
</comment>
<keyword evidence="5 10" id="KW-0479">Metal-binding</keyword>
<dbReference type="GO" id="GO:0030976">
    <property type="term" value="F:thiamine pyrophosphate binding"/>
    <property type="evidence" value="ECO:0007669"/>
    <property type="project" value="UniProtKB-UniRule"/>
</dbReference>
<dbReference type="EMBL" id="CZBX01000008">
    <property type="protein sequence ID" value="CUQ89058.1"/>
    <property type="molecule type" value="Genomic_DNA"/>
</dbReference>
<keyword evidence="6 10" id="KW-0460">Magnesium</keyword>
<accession>A0A173VNJ6</accession>
<dbReference type="AlphaFoldDB" id="A0A173VNJ6"/>
<dbReference type="SUPFAM" id="SSF52922">
    <property type="entry name" value="TK C-terminal domain-like"/>
    <property type="match status" value="1"/>
</dbReference>
<dbReference type="Pfam" id="PF13292">
    <property type="entry name" value="DXP_synthase_N"/>
    <property type="match status" value="1"/>
</dbReference>
<evidence type="ECO:0000256" key="10">
    <source>
        <dbReference type="HAMAP-Rule" id="MF_00315"/>
    </source>
</evidence>
<dbReference type="PROSITE" id="PS00802">
    <property type="entry name" value="TRANSKETOLASE_2"/>
    <property type="match status" value="1"/>
</dbReference>
<dbReference type="EC" id="2.2.1.7" evidence="10"/>
<feature type="domain" description="Transketolase-like pyrimidine-binding" evidence="12">
    <location>
        <begin position="314"/>
        <end position="478"/>
    </location>
</feature>
<evidence type="ECO:0000256" key="8">
    <source>
        <dbReference type="ARBA" id="ARBA00023052"/>
    </source>
</evidence>
<comment type="cofactor">
    <cofactor evidence="10">
        <name>Mg(2+)</name>
        <dbReference type="ChEBI" id="CHEBI:18420"/>
    </cofactor>
    <text evidence="10">Binds 1 Mg(2+) ion per subunit.</text>
</comment>
<reference evidence="13 14" key="1">
    <citation type="submission" date="2015-09" db="EMBL/GenBank/DDBJ databases">
        <authorList>
            <consortium name="Pathogen Informatics"/>
        </authorList>
    </citation>
    <scope>NUCLEOTIDE SEQUENCE [LARGE SCALE GENOMIC DNA]</scope>
    <source>
        <strain evidence="13 14">2789STDY5834889</strain>
    </source>
</reference>
<comment type="pathway">
    <text evidence="1 10">Metabolic intermediate biosynthesis; 1-deoxy-D-xylulose 5-phosphate biosynthesis; 1-deoxy-D-xylulose 5-phosphate from D-glyceraldehyde 3-phosphate and pyruvate: step 1/1.</text>
</comment>
<dbReference type="RefSeq" id="WP_055165678.1">
    <property type="nucleotide sequence ID" value="NZ_CZBX01000008.1"/>
</dbReference>
<gene>
    <name evidence="13" type="primary">dxs_2</name>
    <name evidence="10" type="synonym">dxs</name>
    <name evidence="13" type="ORF">ERS852502_01889</name>
</gene>
<evidence type="ECO:0000256" key="5">
    <source>
        <dbReference type="ARBA" id="ARBA00022723"/>
    </source>
</evidence>
<dbReference type="CDD" id="cd07033">
    <property type="entry name" value="TPP_PYR_DXS_TK_like"/>
    <property type="match status" value="1"/>
</dbReference>
<keyword evidence="7 10" id="KW-0784">Thiamine biosynthesis</keyword>
<feature type="binding site" evidence="10">
    <location>
        <begin position="113"/>
        <end position="115"/>
    </location>
    <ligand>
        <name>thiamine diphosphate</name>
        <dbReference type="ChEBI" id="CHEBI:58937"/>
    </ligand>
</feature>
<name>A0A173VNJ6_9FIRM</name>
<feature type="coiled-coil region" evidence="11">
    <location>
        <begin position="6"/>
        <end position="33"/>
    </location>
</feature>
<feature type="binding site" evidence="10">
    <location>
        <position position="144"/>
    </location>
    <ligand>
        <name>Mg(2+)</name>
        <dbReference type="ChEBI" id="CHEBI:18420"/>
    </ligand>
</feature>
<evidence type="ECO:0000256" key="6">
    <source>
        <dbReference type="ARBA" id="ARBA00022842"/>
    </source>
</evidence>
<dbReference type="GO" id="GO:0009228">
    <property type="term" value="P:thiamine biosynthetic process"/>
    <property type="evidence" value="ECO:0007669"/>
    <property type="project" value="UniProtKB-UniRule"/>
</dbReference>
<protein>
    <recommendedName>
        <fullName evidence="10">1-deoxy-D-xylulose-5-phosphate synthase</fullName>
        <ecNumber evidence="10">2.2.1.7</ecNumber>
    </recommendedName>
    <alternativeName>
        <fullName evidence="10">1-deoxyxylulose-5-phosphate synthase</fullName>
        <shortName evidence="10">DXP synthase</shortName>
        <shortName evidence="10">DXPS</shortName>
    </alternativeName>
</protein>
<dbReference type="OrthoDB" id="9803371at2"/>
<evidence type="ECO:0000313" key="14">
    <source>
        <dbReference type="Proteomes" id="UP000078383"/>
    </source>
</evidence>
<dbReference type="NCBIfam" id="TIGR00204">
    <property type="entry name" value="dxs"/>
    <property type="match status" value="1"/>
</dbReference>
<dbReference type="GO" id="GO:0008661">
    <property type="term" value="F:1-deoxy-D-xylulose-5-phosphate synthase activity"/>
    <property type="evidence" value="ECO:0007669"/>
    <property type="project" value="UniProtKB-UniRule"/>
</dbReference>
<dbReference type="GO" id="GO:0005829">
    <property type="term" value="C:cytosol"/>
    <property type="evidence" value="ECO:0007669"/>
    <property type="project" value="TreeGrafter"/>
</dbReference>
<evidence type="ECO:0000256" key="1">
    <source>
        <dbReference type="ARBA" id="ARBA00004980"/>
    </source>
</evidence>
<dbReference type="PANTHER" id="PTHR43322:SF5">
    <property type="entry name" value="1-DEOXY-D-XYLULOSE-5-PHOSPHATE SYNTHASE, CHLOROPLASTIC"/>
    <property type="match status" value="1"/>
</dbReference>
<evidence type="ECO:0000256" key="4">
    <source>
        <dbReference type="ARBA" id="ARBA00022679"/>
    </source>
</evidence>
<sequence length="625" mass="69206">MALEKIQKANDIKELTEEELKELSDEIRRFLIEKISVTGGHLASNLGVVELTMALHKVLHFPEDKLIWDVGHQSYTHKLLTGRKEGFDDLRKYGGMSGFPKRKESKCDAFDTGHSSTSISAGLGYVAARELQQEHYNVVSVIGDGSMTGGMAYEALNNASRLKSNFIIVLNDNTMSISKNVGGMSNYLNGLRTTQVYSDLKRGVEDTIKRIPGRGERIVHQVKKTKSGIKQLFVPGMFFEDMGITYLGPVDGHDLKTLTKTLNEAKRVNHAVLVHVVTKKGKGYLPAETNPSKFHGTGPFDVTTGETIGGSGKDSYTDIFSKVLADIGKKDKKVVAITAAMADGTGLSRFAKLFPERFFDVGIAEEHAMTFAAGLAAGGMKPVFAVYSSFLQRAFDQTIHDVCLQNLPVVIAVDRAGLVGSDGETHQGVFDLSFLSLIPNLSILSPKNRWEMADMVRFAVDFQYPIALRYPRGEAYEGLKEFRAPIEYGKSELLYEESEIAVMFVGHMSFLAEQVREDLKAAGYQCSLINARFVKPLDTEMIRKISGNHRILVTIEENVLTGGFGEQVEDFVMREGIPLKVCTIGISDDYVEHGNVDVLRKEVGLDRESIVKKVIADDRRIEEEK</sequence>
<feature type="binding site" evidence="10">
    <location>
        <position position="173"/>
    </location>
    <ligand>
        <name>thiamine diphosphate</name>
        <dbReference type="ChEBI" id="CHEBI:58937"/>
    </ligand>
</feature>
<keyword evidence="11" id="KW-0175">Coiled coil</keyword>
<feature type="binding site" evidence="10">
    <location>
        <position position="173"/>
    </location>
    <ligand>
        <name>Mg(2+)</name>
        <dbReference type="ChEBI" id="CHEBI:18420"/>
    </ligand>
</feature>
<dbReference type="InterPro" id="IPR049557">
    <property type="entry name" value="Transketolase_CS"/>
</dbReference>
<dbReference type="InterPro" id="IPR009014">
    <property type="entry name" value="Transketo_C/PFOR_II"/>
</dbReference>
<dbReference type="InterPro" id="IPR033248">
    <property type="entry name" value="Transketolase_C"/>
</dbReference>
<dbReference type="SMART" id="SM00861">
    <property type="entry name" value="Transket_pyr"/>
    <property type="match status" value="1"/>
</dbReference>
<feature type="binding site" evidence="10">
    <location>
        <position position="365"/>
    </location>
    <ligand>
        <name>thiamine diphosphate</name>
        <dbReference type="ChEBI" id="CHEBI:58937"/>
    </ligand>
</feature>
<dbReference type="SUPFAM" id="SSF52518">
    <property type="entry name" value="Thiamin diphosphate-binding fold (THDP-binding)"/>
    <property type="match status" value="2"/>
</dbReference>
<proteinExistence type="inferred from homology"/>
<evidence type="ECO:0000256" key="2">
    <source>
        <dbReference type="ARBA" id="ARBA00011081"/>
    </source>
</evidence>
<evidence type="ECO:0000259" key="12">
    <source>
        <dbReference type="SMART" id="SM00861"/>
    </source>
</evidence>
<dbReference type="GO" id="GO:0000287">
    <property type="term" value="F:magnesium ion binding"/>
    <property type="evidence" value="ECO:0007669"/>
    <property type="project" value="UniProtKB-UniRule"/>
</dbReference>
<keyword evidence="9 10" id="KW-0414">Isoprene biosynthesis</keyword>
<dbReference type="Gene3D" id="3.40.50.970">
    <property type="match status" value="2"/>
</dbReference>
<evidence type="ECO:0000313" key="13">
    <source>
        <dbReference type="EMBL" id="CUQ89058.1"/>
    </source>
</evidence>
<keyword evidence="8 10" id="KW-0786">Thiamine pyrophosphate</keyword>
<feature type="binding site" evidence="10">
    <location>
        <position position="72"/>
    </location>
    <ligand>
        <name>thiamine diphosphate</name>
        <dbReference type="ChEBI" id="CHEBI:58937"/>
    </ligand>
</feature>
<dbReference type="GO" id="GO:0016114">
    <property type="term" value="P:terpenoid biosynthetic process"/>
    <property type="evidence" value="ECO:0007669"/>
    <property type="project" value="UniProtKB-UniRule"/>
</dbReference>
<dbReference type="InterPro" id="IPR005477">
    <property type="entry name" value="Dxylulose-5-P_synthase"/>
</dbReference>
<evidence type="ECO:0000256" key="3">
    <source>
        <dbReference type="ARBA" id="ARBA00011738"/>
    </source>
</evidence>